<dbReference type="InterPro" id="IPR011527">
    <property type="entry name" value="ABC1_TM_dom"/>
</dbReference>
<dbReference type="Gene3D" id="1.20.1560.10">
    <property type="entry name" value="ABC transporter type 1, transmembrane domain"/>
    <property type="match status" value="1"/>
</dbReference>
<name>A0A183UEV2_TOXCA</name>
<keyword evidence="4 5" id="KW-0472">Membrane</keyword>
<dbReference type="EMBL" id="UYWY01019598">
    <property type="protein sequence ID" value="VDM38343.1"/>
    <property type="molecule type" value="Genomic_DNA"/>
</dbReference>
<keyword evidence="8" id="KW-1185">Reference proteome</keyword>
<dbReference type="GO" id="GO:0005524">
    <property type="term" value="F:ATP binding"/>
    <property type="evidence" value="ECO:0007669"/>
    <property type="project" value="InterPro"/>
</dbReference>
<evidence type="ECO:0000256" key="3">
    <source>
        <dbReference type="ARBA" id="ARBA00022989"/>
    </source>
</evidence>
<feature type="transmembrane region" description="Helical" evidence="5">
    <location>
        <begin position="301"/>
        <end position="318"/>
    </location>
</feature>
<reference evidence="7 8" key="2">
    <citation type="submission" date="2018-11" db="EMBL/GenBank/DDBJ databases">
        <authorList>
            <consortium name="Pathogen Informatics"/>
        </authorList>
    </citation>
    <scope>NUCLEOTIDE SEQUENCE [LARGE SCALE GENOMIC DNA]</scope>
</reference>
<dbReference type="InterPro" id="IPR039421">
    <property type="entry name" value="Type_1_exporter"/>
</dbReference>
<gene>
    <name evidence="7" type="ORF">TCNE_LOCUS7022</name>
</gene>
<dbReference type="PANTHER" id="PTHR24222:SF76">
    <property type="entry name" value="MYCOBACTIN IMPORT ATP-BINDING_PERMEASE PROTEIN IRTB"/>
    <property type="match status" value="1"/>
</dbReference>
<sequence>MVHNSKVHNELPPPLPARERKFAAIPLPDEMLGNDDEGDGPPQTYEPSRAEKIINIMLCRIRTQHQKYCKNLHKEPCRRLTYKTTLTVDMCIDKVLIMSFIDCIDVYEIALTMNTMKLYFRRDLANQKLATKPVSISELFRLQFRFAQRFDIFLVSMGTLCAIISGIAQPILALVSGKAVNVLLVVDPRAENFREQAYQNVYKFVGIGSLVLIMNYAQYMCFQTTCCRIIAKLRHNYLRSILRQNAGWLDRNQSGELSTGLNNNIERIREGIGDKLGLLIRGFAMFTTGMIVAFIVEWRVALLMFPVTPISCFIMAQLSQQMGATTRKELIGVAKAGAIAEESVLGVRTVQAFNGQNEMVRRYETELSRGKTFGVQKGLWSGFLHGLFFLALLIFLGSGML</sequence>
<dbReference type="Proteomes" id="UP000050794">
    <property type="component" value="Unassembled WGS sequence"/>
</dbReference>
<dbReference type="CDD" id="cd18577">
    <property type="entry name" value="ABC_6TM_Pgp_ABCB1_D1_like"/>
    <property type="match status" value="1"/>
</dbReference>
<feature type="transmembrane region" description="Helical" evidence="5">
    <location>
        <begin position="379"/>
        <end position="400"/>
    </location>
</feature>
<evidence type="ECO:0000256" key="2">
    <source>
        <dbReference type="ARBA" id="ARBA00022692"/>
    </source>
</evidence>
<dbReference type="PROSITE" id="PS50929">
    <property type="entry name" value="ABC_TM1F"/>
    <property type="match status" value="1"/>
</dbReference>
<dbReference type="AlphaFoldDB" id="A0A183UEV2"/>
<feature type="transmembrane region" description="Helical" evidence="5">
    <location>
        <begin position="152"/>
        <end position="175"/>
    </location>
</feature>
<feature type="transmembrane region" description="Helical" evidence="5">
    <location>
        <begin position="201"/>
        <end position="222"/>
    </location>
</feature>
<organism evidence="8 9">
    <name type="scientific">Toxocara canis</name>
    <name type="common">Canine roundworm</name>
    <dbReference type="NCBI Taxonomy" id="6265"/>
    <lineage>
        <taxon>Eukaryota</taxon>
        <taxon>Metazoa</taxon>
        <taxon>Ecdysozoa</taxon>
        <taxon>Nematoda</taxon>
        <taxon>Chromadorea</taxon>
        <taxon>Rhabditida</taxon>
        <taxon>Spirurina</taxon>
        <taxon>Ascaridomorpha</taxon>
        <taxon>Ascaridoidea</taxon>
        <taxon>Toxocaridae</taxon>
        <taxon>Toxocara</taxon>
    </lineage>
</organism>
<evidence type="ECO:0000313" key="9">
    <source>
        <dbReference type="WBParaSite" id="TCNE_0000702201-mRNA-1"/>
    </source>
</evidence>
<reference evidence="9" key="1">
    <citation type="submission" date="2016-06" db="UniProtKB">
        <authorList>
            <consortium name="WormBaseParasite"/>
        </authorList>
    </citation>
    <scope>IDENTIFICATION</scope>
</reference>
<comment type="subcellular location">
    <subcellularLocation>
        <location evidence="1">Membrane</location>
        <topology evidence="1">Multi-pass membrane protein</topology>
    </subcellularLocation>
</comment>
<evidence type="ECO:0000256" key="4">
    <source>
        <dbReference type="ARBA" id="ARBA00023136"/>
    </source>
</evidence>
<dbReference type="GO" id="GO:0140359">
    <property type="term" value="F:ABC-type transporter activity"/>
    <property type="evidence" value="ECO:0007669"/>
    <property type="project" value="InterPro"/>
</dbReference>
<dbReference type="GO" id="GO:0005886">
    <property type="term" value="C:plasma membrane"/>
    <property type="evidence" value="ECO:0007669"/>
    <property type="project" value="TreeGrafter"/>
</dbReference>
<dbReference type="SUPFAM" id="SSF90123">
    <property type="entry name" value="ABC transporter transmembrane region"/>
    <property type="match status" value="1"/>
</dbReference>
<evidence type="ECO:0000313" key="7">
    <source>
        <dbReference type="EMBL" id="VDM38343.1"/>
    </source>
</evidence>
<protein>
    <submittedName>
        <fullName evidence="9">ABC transmembrane type-1 domain-containing protein</fullName>
    </submittedName>
</protein>
<feature type="domain" description="ABC transmembrane type-1" evidence="6">
    <location>
        <begin position="158"/>
        <end position="401"/>
    </location>
</feature>
<accession>A0A183UEV2</accession>
<dbReference type="WBParaSite" id="TCNE_0000702201-mRNA-1">
    <property type="protein sequence ID" value="TCNE_0000702201-mRNA-1"/>
    <property type="gene ID" value="TCNE_0000702201"/>
</dbReference>
<proteinExistence type="predicted"/>
<dbReference type="PANTHER" id="PTHR24222">
    <property type="entry name" value="ABC TRANSPORTER B FAMILY"/>
    <property type="match status" value="1"/>
</dbReference>
<evidence type="ECO:0000256" key="1">
    <source>
        <dbReference type="ARBA" id="ARBA00004141"/>
    </source>
</evidence>
<dbReference type="Pfam" id="PF00664">
    <property type="entry name" value="ABC_membrane"/>
    <property type="match status" value="1"/>
</dbReference>
<dbReference type="InterPro" id="IPR036640">
    <property type="entry name" value="ABC1_TM_sf"/>
</dbReference>
<evidence type="ECO:0000259" key="6">
    <source>
        <dbReference type="PROSITE" id="PS50929"/>
    </source>
</evidence>
<keyword evidence="2 5" id="KW-0812">Transmembrane</keyword>
<keyword evidence="3 5" id="KW-1133">Transmembrane helix</keyword>
<feature type="transmembrane region" description="Helical" evidence="5">
    <location>
        <begin position="276"/>
        <end position="295"/>
    </location>
</feature>
<evidence type="ECO:0000256" key="5">
    <source>
        <dbReference type="SAM" id="Phobius"/>
    </source>
</evidence>
<evidence type="ECO:0000313" key="8">
    <source>
        <dbReference type="Proteomes" id="UP000050794"/>
    </source>
</evidence>